<dbReference type="Proteomes" id="UP000236291">
    <property type="component" value="Unassembled WGS sequence"/>
</dbReference>
<evidence type="ECO:0000313" key="3">
    <source>
        <dbReference type="Proteomes" id="UP000236291"/>
    </source>
</evidence>
<evidence type="ECO:0000256" key="1">
    <source>
        <dbReference type="SAM" id="MobiDB-lite"/>
    </source>
</evidence>
<accession>A0A2K3M370</accession>
<organism evidence="2 3">
    <name type="scientific">Trifolium pratense</name>
    <name type="common">Red clover</name>
    <dbReference type="NCBI Taxonomy" id="57577"/>
    <lineage>
        <taxon>Eukaryota</taxon>
        <taxon>Viridiplantae</taxon>
        <taxon>Streptophyta</taxon>
        <taxon>Embryophyta</taxon>
        <taxon>Tracheophyta</taxon>
        <taxon>Spermatophyta</taxon>
        <taxon>Magnoliopsida</taxon>
        <taxon>eudicotyledons</taxon>
        <taxon>Gunneridae</taxon>
        <taxon>Pentapetalae</taxon>
        <taxon>rosids</taxon>
        <taxon>fabids</taxon>
        <taxon>Fabales</taxon>
        <taxon>Fabaceae</taxon>
        <taxon>Papilionoideae</taxon>
        <taxon>50 kb inversion clade</taxon>
        <taxon>NPAAA clade</taxon>
        <taxon>Hologalegina</taxon>
        <taxon>IRL clade</taxon>
        <taxon>Trifolieae</taxon>
        <taxon>Trifolium</taxon>
    </lineage>
</organism>
<sequence>MTLRNASGANVEFDTEENVEEIRQSRKRNAKWTTELGMTMGAH</sequence>
<reference evidence="2 3" key="2">
    <citation type="journal article" date="2017" name="Front. Plant Sci.">
        <title>Gene Classification and Mining of Molecular Markers Useful in Red Clover (Trifolium pratense) Breeding.</title>
        <authorList>
            <person name="Istvanek J."/>
            <person name="Dluhosova J."/>
            <person name="Dluhos P."/>
            <person name="Patkova L."/>
            <person name="Nedelnik J."/>
            <person name="Repkova J."/>
        </authorList>
    </citation>
    <scope>NUCLEOTIDE SEQUENCE [LARGE SCALE GENOMIC DNA]</scope>
    <source>
        <strain evidence="3">cv. Tatra</strain>
        <tissue evidence="2">Young leaves</tissue>
    </source>
</reference>
<protein>
    <submittedName>
        <fullName evidence="2">Uncharacterized protein</fullName>
    </submittedName>
</protein>
<evidence type="ECO:0000313" key="2">
    <source>
        <dbReference type="EMBL" id="PNX85221.1"/>
    </source>
</evidence>
<dbReference type="AlphaFoldDB" id="A0A2K3M370"/>
<feature type="non-terminal residue" evidence="2">
    <location>
        <position position="43"/>
    </location>
</feature>
<dbReference type="EMBL" id="ASHM01048246">
    <property type="protein sequence ID" value="PNX85221.1"/>
    <property type="molecule type" value="Genomic_DNA"/>
</dbReference>
<name>A0A2K3M370_TRIPR</name>
<feature type="region of interest" description="Disordered" evidence="1">
    <location>
        <begin position="1"/>
        <end position="43"/>
    </location>
</feature>
<gene>
    <name evidence="2" type="ORF">L195_g041288</name>
</gene>
<reference evidence="2 3" key="1">
    <citation type="journal article" date="2014" name="Am. J. Bot.">
        <title>Genome assembly and annotation for red clover (Trifolium pratense; Fabaceae).</title>
        <authorList>
            <person name="Istvanek J."/>
            <person name="Jaros M."/>
            <person name="Krenek A."/>
            <person name="Repkova J."/>
        </authorList>
    </citation>
    <scope>NUCLEOTIDE SEQUENCE [LARGE SCALE GENOMIC DNA]</scope>
    <source>
        <strain evidence="3">cv. Tatra</strain>
        <tissue evidence="2">Young leaves</tissue>
    </source>
</reference>
<comment type="caution">
    <text evidence="2">The sequence shown here is derived from an EMBL/GenBank/DDBJ whole genome shotgun (WGS) entry which is preliminary data.</text>
</comment>
<proteinExistence type="predicted"/>